<organism evidence="1 2">
    <name type="scientific">Colletotrichum navitas</name>
    <dbReference type="NCBI Taxonomy" id="681940"/>
    <lineage>
        <taxon>Eukaryota</taxon>
        <taxon>Fungi</taxon>
        <taxon>Dikarya</taxon>
        <taxon>Ascomycota</taxon>
        <taxon>Pezizomycotina</taxon>
        <taxon>Sordariomycetes</taxon>
        <taxon>Hypocreomycetidae</taxon>
        <taxon>Glomerellales</taxon>
        <taxon>Glomerellaceae</taxon>
        <taxon>Colletotrichum</taxon>
        <taxon>Colletotrichum graminicola species complex</taxon>
    </lineage>
</organism>
<evidence type="ECO:0000313" key="1">
    <source>
        <dbReference type="EMBL" id="KAK1598658.1"/>
    </source>
</evidence>
<reference evidence="1" key="1">
    <citation type="submission" date="2021-06" db="EMBL/GenBank/DDBJ databases">
        <title>Comparative genomics, transcriptomics and evolutionary studies reveal genomic signatures of adaptation to plant cell wall in hemibiotrophic fungi.</title>
        <authorList>
            <consortium name="DOE Joint Genome Institute"/>
            <person name="Baroncelli R."/>
            <person name="Diaz J.F."/>
            <person name="Benocci T."/>
            <person name="Peng M."/>
            <person name="Battaglia E."/>
            <person name="Haridas S."/>
            <person name="Andreopoulos W."/>
            <person name="Labutti K."/>
            <person name="Pangilinan J."/>
            <person name="Floch G.L."/>
            <person name="Makela M.R."/>
            <person name="Henrissat B."/>
            <person name="Grigoriev I.V."/>
            <person name="Crouch J.A."/>
            <person name="De Vries R.P."/>
            <person name="Sukno S.A."/>
            <person name="Thon M.R."/>
        </authorList>
    </citation>
    <scope>NUCLEOTIDE SEQUENCE</scope>
    <source>
        <strain evidence="1">CBS 125086</strain>
    </source>
</reference>
<proteinExistence type="predicted"/>
<accession>A0AAD8Q9U6</accession>
<dbReference type="GeneID" id="85436100"/>
<name>A0AAD8Q9U6_9PEZI</name>
<gene>
    <name evidence="1" type="ORF">LY79DRAFT_251334</name>
</gene>
<protein>
    <submittedName>
        <fullName evidence="1">Uncharacterized protein</fullName>
    </submittedName>
</protein>
<comment type="caution">
    <text evidence="1">The sequence shown here is derived from an EMBL/GenBank/DDBJ whole genome shotgun (WGS) entry which is preliminary data.</text>
</comment>
<dbReference type="EMBL" id="JAHLJV010000004">
    <property type="protein sequence ID" value="KAK1598658.1"/>
    <property type="molecule type" value="Genomic_DNA"/>
</dbReference>
<dbReference type="RefSeq" id="XP_060419335.1">
    <property type="nucleotide sequence ID" value="XM_060551860.1"/>
</dbReference>
<evidence type="ECO:0000313" key="2">
    <source>
        <dbReference type="Proteomes" id="UP001230504"/>
    </source>
</evidence>
<dbReference type="AlphaFoldDB" id="A0AAD8Q9U6"/>
<dbReference type="Proteomes" id="UP001230504">
    <property type="component" value="Unassembled WGS sequence"/>
</dbReference>
<sequence length="106" mass="11533">MASSLFGRFVVRTAVSGCRAVPPLFIHDIAKGSIMLSPLSVSFSRIREIGKWSAFAQSSQWPPIVTLTSKTKGRRYHNTNTMATQGGWGLLSLLTTHVRVTSADLA</sequence>
<keyword evidence="2" id="KW-1185">Reference proteome</keyword>